<organism evidence="5">
    <name type="scientific">Sesamum calycinum</name>
    <dbReference type="NCBI Taxonomy" id="2727403"/>
    <lineage>
        <taxon>Eukaryota</taxon>
        <taxon>Viridiplantae</taxon>
        <taxon>Streptophyta</taxon>
        <taxon>Embryophyta</taxon>
        <taxon>Tracheophyta</taxon>
        <taxon>Spermatophyta</taxon>
        <taxon>Magnoliopsida</taxon>
        <taxon>eudicotyledons</taxon>
        <taxon>Gunneridae</taxon>
        <taxon>Pentapetalae</taxon>
        <taxon>asterids</taxon>
        <taxon>lamiids</taxon>
        <taxon>Lamiales</taxon>
        <taxon>Pedaliaceae</taxon>
        <taxon>Sesamum</taxon>
    </lineage>
</organism>
<dbReference type="EMBL" id="JACGWM010000015">
    <property type="protein sequence ID" value="KAL0324416.1"/>
    <property type="molecule type" value="Genomic_DNA"/>
</dbReference>
<dbReference type="AlphaFoldDB" id="A0AAW2M2W2"/>
<dbReference type="PANTHER" id="PTHR22602:SF0">
    <property type="entry name" value="TRANSFERASE CAF17, MITOCHONDRIAL-RELATED"/>
    <property type="match status" value="1"/>
</dbReference>
<protein>
    <submittedName>
        <fullName evidence="5">Transferase, mitochondrial</fullName>
    </submittedName>
</protein>
<dbReference type="InterPro" id="IPR045179">
    <property type="entry name" value="YgfZ/GcvT"/>
</dbReference>
<feature type="domain" description="CAF17 C-terminal" evidence="4">
    <location>
        <begin position="335"/>
        <end position="416"/>
    </location>
</feature>
<dbReference type="Gene3D" id="2.40.30.160">
    <property type="match status" value="1"/>
</dbReference>
<proteinExistence type="predicted"/>
<dbReference type="Gene3D" id="3.30.1360.120">
    <property type="entry name" value="Probable tRNA modification gtpase trme, domain 1"/>
    <property type="match status" value="1"/>
</dbReference>
<keyword evidence="3" id="KW-0496">Mitochondrion</keyword>
<dbReference type="GO" id="GO:0016740">
    <property type="term" value="F:transferase activity"/>
    <property type="evidence" value="ECO:0007669"/>
    <property type="project" value="UniProtKB-KW"/>
</dbReference>
<accession>A0AAW2M2W2</accession>
<evidence type="ECO:0000256" key="3">
    <source>
        <dbReference type="ARBA" id="ARBA00023128"/>
    </source>
</evidence>
<reference evidence="5" key="2">
    <citation type="journal article" date="2024" name="Plant">
        <title>Genomic evolution and insights into agronomic trait innovations of Sesamum species.</title>
        <authorList>
            <person name="Miao H."/>
            <person name="Wang L."/>
            <person name="Qu L."/>
            <person name="Liu H."/>
            <person name="Sun Y."/>
            <person name="Le M."/>
            <person name="Wang Q."/>
            <person name="Wei S."/>
            <person name="Zheng Y."/>
            <person name="Lin W."/>
            <person name="Duan Y."/>
            <person name="Cao H."/>
            <person name="Xiong S."/>
            <person name="Wang X."/>
            <person name="Wei L."/>
            <person name="Li C."/>
            <person name="Ma Q."/>
            <person name="Ju M."/>
            <person name="Zhao R."/>
            <person name="Li G."/>
            <person name="Mu C."/>
            <person name="Tian Q."/>
            <person name="Mei H."/>
            <person name="Zhang T."/>
            <person name="Gao T."/>
            <person name="Zhang H."/>
        </authorList>
    </citation>
    <scope>NUCLEOTIDE SEQUENCE</scope>
    <source>
        <strain evidence="5">KEN8</strain>
    </source>
</reference>
<evidence type="ECO:0000256" key="1">
    <source>
        <dbReference type="ARBA" id="ARBA00004173"/>
    </source>
</evidence>
<dbReference type="InterPro" id="IPR057460">
    <property type="entry name" value="CAF17_C"/>
</dbReference>
<dbReference type="GO" id="GO:0016226">
    <property type="term" value="P:iron-sulfur cluster assembly"/>
    <property type="evidence" value="ECO:0007669"/>
    <property type="project" value="TreeGrafter"/>
</dbReference>
<dbReference type="SUPFAM" id="SSF103025">
    <property type="entry name" value="Folate-binding domain"/>
    <property type="match status" value="1"/>
</dbReference>
<dbReference type="Pfam" id="PF25455">
    <property type="entry name" value="Beta-barrel_CAF17_C"/>
    <property type="match status" value="1"/>
</dbReference>
<sequence length="449" mass="49704">MHRFKSSLQFLKFRPLSSSAYNCPKLFSSQTPLQSAGPMACLLKTRSVIRFKGPETIKFLQGLVTNDVRSLDEPEPAAENTFTPNMPVCVAPPVYAAMLTPQGRFLYDFFLYRAPRTDEKLDRTGSGPGPDPGELEIFADVDGSVMDELLPTLKRYRLRCKVEIENVAEDFSCWQRFGGNLPEKSSSLEESEGDSVGWGGNVDLTGVSASRGSALGWQWNKDPRLACLGYRGIFPSNATPPLVEADKETDEGNFLLWRLEKGVAEGSTEIPKGLAPFILAYFVFELLSHVTASLLCEQSSQQVRRVDILNAISFDKGCYIGQELIARTHHRGVIRKRLIPLRFLHEGGKEVEQKVAPGSEVIDSTSQKKVGTVTTAIGSRGLGLLRLEEAFKGSGSLSIKGQEDVNIETIRPKWWPSEWFLDHQAERSCLAPSPLHAFMDGISCATRTK</sequence>
<dbReference type="NCBIfam" id="TIGR03317">
    <property type="entry name" value="ygfZ_signature"/>
    <property type="match status" value="1"/>
</dbReference>
<evidence type="ECO:0000313" key="5">
    <source>
        <dbReference type="EMBL" id="KAL0324416.1"/>
    </source>
</evidence>
<dbReference type="GO" id="GO:0005759">
    <property type="term" value="C:mitochondrial matrix"/>
    <property type="evidence" value="ECO:0007669"/>
    <property type="project" value="TreeGrafter"/>
</dbReference>
<dbReference type="InterPro" id="IPR027266">
    <property type="entry name" value="TrmE/GcvT-like"/>
</dbReference>
<keyword evidence="2" id="KW-0809">Transit peptide</keyword>
<dbReference type="PANTHER" id="PTHR22602">
    <property type="entry name" value="TRANSFERASE CAF17, MITOCHONDRIAL-RELATED"/>
    <property type="match status" value="1"/>
</dbReference>
<comment type="subcellular location">
    <subcellularLocation>
        <location evidence="1">Mitochondrion</location>
    </subcellularLocation>
</comment>
<keyword evidence="5" id="KW-0808">Transferase</keyword>
<reference evidence="5" key="1">
    <citation type="submission" date="2020-06" db="EMBL/GenBank/DDBJ databases">
        <authorList>
            <person name="Li T."/>
            <person name="Hu X."/>
            <person name="Zhang T."/>
            <person name="Song X."/>
            <person name="Zhang H."/>
            <person name="Dai N."/>
            <person name="Sheng W."/>
            <person name="Hou X."/>
            <person name="Wei L."/>
        </authorList>
    </citation>
    <scope>NUCLEOTIDE SEQUENCE</scope>
    <source>
        <strain evidence="5">KEN8</strain>
        <tissue evidence="5">Leaf</tissue>
    </source>
</reference>
<evidence type="ECO:0000256" key="2">
    <source>
        <dbReference type="ARBA" id="ARBA00022946"/>
    </source>
</evidence>
<evidence type="ECO:0000259" key="4">
    <source>
        <dbReference type="Pfam" id="PF25455"/>
    </source>
</evidence>
<comment type="caution">
    <text evidence="5">The sequence shown here is derived from an EMBL/GenBank/DDBJ whole genome shotgun (WGS) entry which is preliminary data.</text>
</comment>
<gene>
    <name evidence="5" type="ORF">Scaly_2408700</name>
</gene>
<dbReference type="InterPro" id="IPR017703">
    <property type="entry name" value="YgfZ/GCV_T_CS"/>
</dbReference>
<name>A0AAW2M2W2_9LAMI</name>